<keyword evidence="8 18" id="KW-0479">Metal-binding</keyword>
<keyword evidence="9" id="KW-0732">Signal</keyword>
<accession>A0A1H2HV98</accession>
<evidence type="ECO:0000256" key="1">
    <source>
        <dbReference type="ARBA" id="ARBA00008282"/>
    </source>
</evidence>
<evidence type="ECO:0000256" key="2">
    <source>
        <dbReference type="ARBA" id="ARBA00011955"/>
    </source>
</evidence>
<organism evidence="20 21">
    <name type="scientific">Halopseudomonas salegens</name>
    <dbReference type="NCBI Taxonomy" id="1434072"/>
    <lineage>
        <taxon>Bacteria</taxon>
        <taxon>Pseudomonadati</taxon>
        <taxon>Pseudomonadota</taxon>
        <taxon>Gammaproteobacteria</taxon>
        <taxon>Pseudomonadales</taxon>
        <taxon>Pseudomonadaceae</taxon>
        <taxon>Halopseudomonas</taxon>
    </lineage>
</organism>
<keyword evidence="11 18" id="KW-0460">Magnesium</keyword>
<keyword evidence="12" id="KW-0472">Membrane</keyword>
<comment type="subcellular location">
    <subcellularLocation>
        <location evidence="17">Cell inner membrane</location>
        <topology evidence="17">Lipid-anchor</topology>
        <orientation evidence="17">Periplasmic side</orientation>
    </subcellularLocation>
</comment>
<evidence type="ECO:0000256" key="7">
    <source>
        <dbReference type="ARBA" id="ARBA00022679"/>
    </source>
</evidence>
<keyword evidence="21" id="KW-1185">Reference proteome</keyword>
<keyword evidence="4" id="KW-1003">Cell membrane</keyword>
<evidence type="ECO:0000313" key="20">
    <source>
        <dbReference type="EMBL" id="SDU35823.1"/>
    </source>
</evidence>
<dbReference type="InterPro" id="IPR024932">
    <property type="entry name" value="ApbE"/>
</dbReference>
<comment type="similarity">
    <text evidence="1 18">Belongs to the ApbE family.</text>
</comment>
<evidence type="ECO:0000256" key="3">
    <source>
        <dbReference type="ARBA" id="ARBA00016337"/>
    </source>
</evidence>
<feature type="binding site" evidence="19">
    <location>
        <position position="296"/>
    </location>
    <ligand>
        <name>Mg(2+)</name>
        <dbReference type="ChEBI" id="CHEBI:18420"/>
    </ligand>
</feature>
<dbReference type="FunFam" id="3.10.520.10:FF:000001">
    <property type="entry name" value="FAD:protein FMN transferase"/>
    <property type="match status" value="1"/>
</dbReference>
<sequence length="349" mass="38399">MLNPHRLLALLLSVLLINACSREPQPEQHHLQGNIFGTFYQITLAGAFSEAELEALHQGAVEEMQAVDASMSTYRDDSELSQLNQGEPGEWVTVSRSLFTVLEASDQIARTSDGAFDVTVGGLVNLWSFGPEARPLETPSDSERERRLSEVGYHYLELDTDGQRLRRQRDVYVDLSAIAKGYAVDRVSQWLLDQGVANHLVNLGGDLIALGVRSDGAPWRIGVELPDSQQMEVAQHILPVRDLSVATSGDYRNYFEADGQRYSHTIDPRNGMPVQHKLASVTVMHPSAMLADGWATALMVLGTEAAQAMAEQQGLTVLLLSRSESGGWDSWASSAMHELYGDEVLEPLQ</sequence>
<keyword evidence="14 20" id="KW-0449">Lipoprotein</keyword>
<comment type="catalytic activity">
    <reaction evidence="16 18">
        <text>L-threonyl-[protein] + FAD = FMN-L-threonyl-[protein] + AMP + H(+)</text>
        <dbReference type="Rhea" id="RHEA:36847"/>
        <dbReference type="Rhea" id="RHEA-COMP:11060"/>
        <dbReference type="Rhea" id="RHEA-COMP:11061"/>
        <dbReference type="ChEBI" id="CHEBI:15378"/>
        <dbReference type="ChEBI" id="CHEBI:30013"/>
        <dbReference type="ChEBI" id="CHEBI:57692"/>
        <dbReference type="ChEBI" id="CHEBI:74257"/>
        <dbReference type="ChEBI" id="CHEBI:456215"/>
        <dbReference type="EC" id="2.7.1.180"/>
    </reaction>
</comment>
<evidence type="ECO:0000256" key="9">
    <source>
        <dbReference type="ARBA" id="ARBA00022729"/>
    </source>
</evidence>
<dbReference type="EMBL" id="LT629787">
    <property type="protein sequence ID" value="SDU35823.1"/>
    <property type="molecule type" value="Genomic_DNA"/>
</dbReference>
<dbReference type="STRING" id="1434072.SAMN05216210_3341"/>
<evidence type="ECO:0000256" key="18">
    <source>
        <dbReference type="PIRNR" id="PIRNR006268"/>
    </source>
</evidence>
<keyword evidence="5" id="KW-0997">Cell inner membrane</keyword>
<gene>
    <name evidence="20" type="ORF">SAMN05216210_3341</name>
</gene>
<dbReference type="PIRSF" id="PIRSF006268">
    <property type="entry name" value="ApbE"/>
    <property type="match status" value="1"/>
</dbReference>
<evidence type="ECO:0000256" key="12">
    <source>
        <dbReference type="ARBA" id="ARBA00023136"/>
    </source>
</evidence>
<evidence type="ECO:0000256" key="19">
    <source>
        <dbReference type="PIRSR" id="PIRSR006268-2"/>
    </source>
</evidence>
<evidence type="ECO:0000256" key="13">
    <source>
        <dbReference type="ARBA" id="ARBA00023139"/>
    </source>
</evidence>
<feature type="binding site" evidence="19">
    <location>
        <position position="177"/>
    </location>
    <ligand>
        <name>Mg(2+)</name>
        <dbReference type="ChEBI" id="CHEBI:18420"/>
    </ligand>
</feature>
<evidence type="ECO:0000256" key="17">
    <source>
        <dbReference type="ARBA" id="ARBA00060485"/>
    </source>
</evidence>
<dbReference type="AlphaFoldDB" id="A0A1H2HV98"/>
<dbReference type="GO" id="GO:0005886">
    <property type="term" value="C:plasma membrane"/>
    <property type="evidence" value="ECO:0007669"/>
    <property type="project" value="UniProtKB-SubCell"/>
</dbReference>
<keyword evidence="7 18" id="KW-0808">Transferase</keyword>
<evidence type="ECO:0000256" key="16">
    <source>
        <dbReference type="ARBA" id="ARBA00048540"/>
    </source>
</evidence>
<reference evidence="21" key="1">
    <citation type="submission" date="2016-10" db="EMBL/GenBank/DDBJ databases">
        <authorList>
            <person name="Varghese N."/>
            <person name="Submissions S."/>
        </authorList>
    </citation>
    <scope>NUCLEOTIDE SEQUENCE [LARGE SCALE GENOMIC DNA]</scope>
    <source>
        <strain evidence="21">CECT 8338</strain>
    </source>
</reference>
<keyword evidence="10 18" id="KW-0274">FAD</keyword>
<dbReference type="PANTHER" id="PTHR30040:SF2">
    <property type="entry name" value="FAD:PROTEIN FMN TRANSFERASE"/>
    <property type="match status" value="1"/>
</dbReference>
<dbReference type="EC" id="2.7.1.180" evidence="2 18"/>
<dbReference type="InterPro" id="IPR003374">
    <property type="entry name" value="ApbE-like_sf"/>
</dbReference>
<evidence type="ECO:0000256" key="10">
    <source>
        <dbReference type="ARBA" id="ARBA00022827"/>
    </source>
</evidence>
<evidence type="ECO:0000256" key="8">
    <source>
        <dbReference type="ARBA" id="ARBA00022723"/>
    </source>
</evidence>
<evidence type="ECO:0000256" key="6">
    <source>
        <dbReference type="ARBA" id="ARBA00022630"/>
    </source>
</evidence>
<evidence type="ECO:0000256" key="14">
    <source>
        <dbReference type="ARBA" id="ARBA00023288"/>
    </source>
</evidence>
<evidence type="ECO:0000256" key="11">
    <source>
        <dbReference type="ARBA" id="ARBA00022842"/>
    </source>
</evidence>
<evidence type="ECO:0000256" key="5">
    <source>
        <dbReference type="ARBA" id="ARBA00022519"/>
    </source>
</evidence>
<dbReference type="SUPFAM" id="SSF143631">
    <property type="entry name" value="ApbE-like"/>
    <property type="match status" value="1"/>
</dbReference>
<protein>
    <recommendedName>
        <fullName evidence="3 18">FAD:protein FMN transferase</fullName>
        <ecNumber evidence="2 18">2.7.1.180</ecNumber>
    </recommendedName>
    <alternativeName>
        <fullName evidence="15 18">Flavin transferase</fullName>
    </alternativeName>
</protein>
<name>A0A1H2HV98_9GAMM</name>
<dbReference type="GO" id="GO:0016740">
    <property type="term" value="F:transferase activity"/>
    <property type="evidence" value="ECO:0007669"/>
    <property type="project" value="UniProtKB-UniRule"/>
</dbReference>
<keyword evidence="13" id="KW-0564">Palmitate</keyword>
<evidence type="ECO:0000256" key="15">
    <source>
        <dbReference type="ARBA" id="ARBA00031306"/>
    </source>
</evidence>
<comment type="cofactor">
    <cofactor evidence="19">
        <name>Mg(2+)</name>
        <dbReference type="ChEBI" id="CHEBI:18420"/>
    </cofactor>
    <cofactor evidence="19">
        <name>Mn(2+)</name>
        <dbReference type="ChEBI" id="CHEBI:29035"/>
    </cofactor>
    <text evidence="19">Magnesium. Can also use manganese.</text>
</comment>
<feature type="binding site" evidence="19">
    <location>
        <position position="292"/>
    </location>
    <ligand>
        <name>Mg(2+)</name>
        <dbReference type="ChEBI" id="CHEBI:18420"/>
    </ligand>
</feature>
<dbReference type="Gene3D" id="3.10.520.10">
    <property type="entry name" value="ApbE-like domains"/>
    <property type="match status" value="1"/>
</dbReference>
<dbReference type="PANTHER" id="PTHR30040">
    <property type="entry name" value="THIAMINE BIOSYNTHESIS LIPOPROTEIN APBE"/>
    <property type="match status" value="1"/>
</dbReference>
<dbReference type="RefSeq" id="WP_197675032.1">
    <property type="nucleotide sequence ID" value="NZ_LT629787.1"/>
</dbReference>
<dbReference type="GO" id="GO:0046872">
    <property type="term" value="F:metal ion binding"/>
    <property type="evidence" value="ECO:0007669"/>
    <property type="project" value="UniProtKB-UniRule"/>
</dbReference>
<dbReference type="Proteomes" id="UP000243924">
    <property type="component" value="Chromosome I"/>
</dbReference>
<evidence type="ECO:0000313" key="21">
    <source>
        <dbReference type="Proteomes" id="UP000243924"/>
    </source>
</evidence>
<dbReference type="Pfam" id="PF02424">
    <property type="entry name" value="ApbE"/>
    <property type="match status" value="1"/>
</dbReference>
<proteinExistence type="inferred from homology"/>
<keyword evidence="6 18" id="KW-0285">Flavoprotein</keyword>
<evidence type="ECO:0000256" key="4">
    <source>
        <dbReference type="ARBA" id="ARBA00022475"/>
    </source>
</evidence>